<keyword evidence="3" id="KW-0804">Transcription</keyword>
<evidence type="ECO:0000256" key="4">
    <source>
        <dbReference type="ARBA" id="ARBA00023242"/>
    </source>
</evidence>
<dbReference type="GO" id="GO:0006355">
    <property type="term" value="P:regulation of DNA-templated transcription"/>
    <property type="evidence" value="ECO:0007669"/>
    <property type="project" value="InterPro"/>
</dbReference>
<dbReference type="GO" id="GO:0003677">
    <property type="term" value="F:DNA binding"/>
    <property type="evidence" value="ECO:0007669"/>
    <property type="project" value="UniProtKB-KW"/>
</dbReference>
<evidence type="ECO:0000256" key="2">
    <source>
        <dbReference type="ARBA" id="ARBA00023125"/>
    </source>
</evidence>
<dbReference type="OrthoDB" id="622307at2759"/>
<gene>
    <name evidence="7" type="ORF">CXB51_003317</name>
</gene>
<keyword evidence="8" id="KW-1185">Reference proteome</keyword>
<evidence type="ECO:0000256" key="1">
    <source>
        <dbReference type="ARBA" id="ARBA00023015"/>
    </source>
</evidence>
<dbReference type="SUPFAM" id="SSF101941">
    <property type="entry name" value="NAC domain"/>
    <property type="match status" value="1"/>
</dbReference>
<protein>
    <recommendedName>
        <fullName evidence="6">NAC domain-containing protein</fullName>
    </recommendedName>
</protein>
<keyword evidence="4" id="KW-0539">Nucleus</keyword>
<sequence>MEDMAPGFRFYSTEEELVSFYLYHELEMEREDLNRLMDRVIPIVNIYEFNPWDLPQFSVYLCHKYPEQWFFFIPSKESEARGGRPKRLTTTGYWKATGSPGFFYSSGNRPIGVKRTMVFYKGRAPNGIKTEWKMDEYKAIEQGASSISATPTLRHEFSLCRVYKRSKCLRSFDKRPPVGGVQIIKPNAAVHQGEATAGEAASGYHKSHQMAGSPKSSSSEDHGNPSQTGASNDSSATVLIMMNCSGILMASGCPRFLDGKDKVFETSVVTSFLSFFVFYALNPF</sequence>
<evidence type="ECO:0000256" key="5">
    <source>
        <dbReference type="SAM" id="MobiDB-lite"/>
    </source>
</evidence>
<comment type="caution">
    <text evidence="7">The sequence shown here is derived from an EMBL/GenBank/DDBJ whole genome shotgun (WGS) entry which is preliminary data.</text>
</comment>
<dbReference type="AlphaFoldDB" id="A0A8J6D7C6"/>
<dbReference type="Gene3D" id="2.170.150.80">
    <property type="entry name" value="NAC domain"/>
    <property type="match status" value="1"/>
</dbReference>
<dbReference type="InterPro" id="IPR003441">
    <property type="entry name" value="NAC-dom"/>
</dbReference>
<name>A0A8J6D7C6_9ROSI</name>
<keyword evidence="2" id="KW-0238">DNA-binding</keyword>
<dbReference type="Proteomes" id="UP000701853">
    <property type="component" value="Chromosome 2"/>
</dbReference>
<organism evidence="7 8">
    <name type="scientific">Gossypium anomalum</name>
    <dbReference type="NCBI Taxonomy" id="47600"/>
    <lineage>
        <taxon>Eukaryota</taxon>
        <taxon>Viridiplantae</taxon>
        <taxon>Streptophyta</taxon>
        <taxon>Embryophyta</taxon>
        <taxon>Tracheophyta</taxon>
        <taxon>Spermatophyta</taxon>
        <taxon>Magnoliopsida</taxon>
        <taxon>eudicotyledons</taxon>
        <taxon>Gunneridae</taxon>
        <taxon>Pentapetalae</taxon>
        <taxon>rosids</taxon>
        <taxon>malvids</taxon>
        <taxon>Malvales</taxon>
        <taxon>Malvaceae</taxon>
        <taxon>Malvoideae</taxon>
        <taxon>Gossypium</taxon>
    </lineage>
</organism>
<dbReference type="PANTHER" id="PTHR31744">
    <property type="entry name" value="PROTEIN CUP-SHAPED COTYLEDON 2-RELATED"/>
    <property type="match status" value="1"/>
</dbReference>
<dbReference type="InterPro" id="IPR036093">
    <property type="entry name" value="NAC_dom_sf"/>
</dbReference>
<evidence type="ECO:0000313" key="7">
    <source>
        <dbReference type="EMBL" id="KAG8501217.1"/>
    </source>
</evidence>
<proteinExistence type="predicted"/>
<evidence type="ECO:0000313" key="8">
    <source>
        <dbReference type="Proteomes" id="UP000701853"/>
    </source>
</evidence>
<dbReference type="EMBL" id="JAHUZN010000002">
    <property type="protein sequence ID" value="KAG8501217.1"/>
    <property type="molecule type" value="Genomic_DNA"/>
</dbReference>
<keyword evidence="1" id="KW-0805">Transcription regulation</keyword>
<accession>A0A8J6D7C6</accession>
<dbReference type="PANTHER" id="PTHR31744:SF220">
    <property type="entry name" value="LOW QUALITY PROTEIN: NAC DOMAIN-CONTAINING PROTEIN 90-LIKE"/>
    <property type="match status" value="1"/>
</dbReference>
<feature type="domain" description="NAC" evidence="6">
    <location>
        <begin position="4"/>
        <end position="165"/>
    </location>
</feature>
<evidence type="ECO:0000259" key="6">
    <source>
        <dbReference type="PROSITE" id="PS51005"/>
    </source>
</evidence>
<evidence type="ECO:0000256" key="3">
    <source>
        <dbReference type="ARBA" id="ARBA00023163"/>
    </source>
</evidence>
<dbReference type="Pfam" id="PF02365">
    <property type="entry name" value="NAM"/>
    <property type="match status" value="1"/>
</dbReference>
<reference evidence="7 8" key="1">
    <citation type="journal article" date="2021" name="bioRxiv">
        <title>The Gossypium anomalum genome as a resource for cotton improvement and evolutionary analysis of hybrid incompatibility.</title>
        <authorList>
            <person name="Grover C.E."/>
            <person name="Yuan D."/>
            <person name="Arick M.A."/>
            <person name="Miller E.R."/>
            <person name="Hu G."/>
            <person name="Peterson D.G."/>
            <person name="Wendel J.F."/>
            <person name="Udall J.A."/>
        </authorList>
    </citation>
    <scope>NUCLEOTIDE SEQUENCE [LARGE SCALE GENOMIC DNA]</scope>
    <source>
        <strain evidence="7">JFW-Udall</strain>
        <tissue evidence="7">Leaf</tissue>
    </source>
</reference>
<dbReference type="PROSITE" id="PS51005">
    <property type="entry name" value="NAC"/>
    <property type="match status" value="1"/>
</dbReference>
<feature type="region of interest" description="Disordered" evidence="5">
    <location>
        <begin position="195"/>
        <end position="232"/>
    </location>
</feature>